<gene>
    <name evidence="2" type="ORF">IAB94_04460</name>
</gene>
<accession>A0A9D1E6G5</accession>
<feature type="transmembrane region" description="Helical" evidence="1">
    <location>
        <begin position="26"/>
        <end position="47"/>
    </location>
</feature>
<reference evidence="2" key="1">
    <citation type="submission" date="2020-10" db="EMBL/GenBank/DDBJ databases">
        <authorList>
            <person name="Gilroy R."/>
        </authorList>
    </citation>
    <scope>NUCLEOTIDE SEQUENCE</scope>
    <source>
        <strain evidence="2">ChiW16-3235</strain>
    </source>
</reference>
<proteinExistence type="predicted"/>
<name>A0A9D1E6G5_9FIRM</name>
<keyword evidence="1" id="KW-0812">Transmembrane</keyword>
<sequence>MNSFLLAAIASSQAGSVQINSQTLNIIIQYCVYGAIIIVSIILLALLHKYTRLPKHSEFKKKLSALQTDMADIDTNAKRMDFIKSVTRAIYKADSLAYTATMLSEKERYSDFGKISSLIQGARAELSPYKYGKREQSDDEGIKTAEKIIASAVEILNGVIERDGELRRKKN</sequence>
<keyword evidence="1" id="KW-0472">Membrane</keyword>
<keyword evidence="1" id="KW-1133">Transmembrane helix</keyword>
<comment type="caution">
    <text evidence="2">The sequence shown here is derived from an EMBL/GenBank/DDBJ whole genome shotgun (WGS) entry which is preliminary data.</text>
</comment>
<evidence type="ECO:0000256" key="1">
    <source>
        <dbReference type="SAM" id="Phobius"/>
    </source>
</evidence>
<evidence type="ECO:0000313" key="2">
    <source>
        <dbReference type="EMBL" id="HIR67278.1"/>
    </source>
</evidence>
<organism evidence="2 3">
    <name type="scientific">Candidatus Coproplasma avicola</name>
    <dbReference type="NCBI Taxonomy" id="2840744"/>
    <lineage>
        <taxon>Bacteria</taxon>
        <taxon>Bacillati</taxon>
        <taxon>Bacillota</taxon>
        <taxon>Clostridia</taxon>
        <taxon>Eubacteriales</taxon>
        <taxon>Candidatus Coproplasma</taxon>
    </lineage>
</organism>
<dbReference type="EMBL" id="DVHK01000093">
    <property type="protein sequence ID" value="HIR67278.1"/>
    <property type="molecule type" value="Genomic_DNA"/>
</dbReference>
<dbReference type="Proteomes" id="UP000823913">
    <property type="component" value="Unassembled WGS sequence"/>
</dbReference>
<dbReference type="AlphaFoldDB" id="A0A9D1E6G5"/>
<reference evidence="2" key="2">
    <citation type="journal article" date="2021" name="PeerJ">
        <title>Extensive microbial diversity within the chicken gut microbiome revealed by metagenomics and culture.</title>
        <authorList>
            <person name="Gilroy R."/>
            <person name="Ravi A."/>
            <person name="Getino M."/>
            <person name="Pursley I."/>
            <person name="Horton D.L."/>
            <person name="Alikhan N.F."/>
            <person name="Baker D."/>
            <person name="Gharbi K."/>
            <person name="Hall N."/>
            <person name="Watson M."/>
            <person name="Adriaenssens E.M."/>
            <person name="Foster-Nyarko E."/>
            <person name="Jarju S."/>
            <person name="Secka A."/>
            <person name="Antonio M."/>
            <person name="Oren A."/>
            <person name="Chaudhuri R.R."/>
            <person name="La Ragione R."/>
            <person name="Hildebrand F."/>
            <person name="Pallen M.J."/>
        </authorList>
    </citation>
    <scope>NUCLEOTIDE SEQUENCE</scope>
    <source>
        <strain evidence="2">ChiW16-3235</strain>
    </source>
</reference>
<protein>
    <submittedName>
        <fullName evidence="2">Uncharacterized protein</fullName>
    </submittedName>
</protein>
<evidence type="ECO:0000313" key="3">
    <source>
        <dbReference type="Proteomes" id="UP000823913"/>
    </source>
</evidence>